<dbReference type="OrthoDB" id="2186602at2759"/>
<organism evidence="2 5">
    <name type="scientific">Vanilla planifolia</name>
    <name type="common">Vanilla</name>
    <dbReference type="NCBI Taxonomy" id="51239"/>
    <lineage>
        <taxon>Eukaryota</taxon>
        <taxon>Viridiplantae</taxon>
        <taxon>Streptophyta</taxon>
        <taxon>Embryophyta</taxon>
        <taxon>Tracheophyta</taxon>
        <taxon>Spermatophyta</taxon>
        <taxon>Magnoliopsida</taxon>
        <taxon>Liliopsida</taxon>
        <taxon>Asparagales</taxon>
        <taxon>Orchidaceae</taxon>
        <taxon>Vanilloideae</taxon>
        <taxon>Vanilleae</taxon>
        <taxon>Vanilla</taxon>
    </lineage>
</organism>
<feature type="non-terminal residue" evidence="2">
    <location>
        <position position="370"/>
    </location>
</feature>
<sequence>LRDFTIRGKSTTSSALAIYSASRRLPFPAPLRLPSGRSRNLYTLKPLLLCRSPPPQAYRVPPDHPSRVPAVTFPDRKPRLSPGKVTSDPSSFSSHRGCRWGEVDEYRPDDPSHHLGPDLPLPASNGAGDELRFRYQESLTMCLDPRPERPLTTGNAARVQEPRFPMVLVASTRREEERHRLSCSNARMGSLPRHGQSVPMTEVTMLLLGFCVCFEDDSVESAKIVKQWNVKIISVSIWSSTLSFIILKKNKRHQDRQLHLRNGQSETIDRAATVDKKQEEREPKGLSMLQAPGKEVANAWFTRCRAARLLSQGTSRGNEPELGDGIHLRSMRLEVVESRLPCIQGRGIGLCCSSPGCSPAQLTTATQARL</sequence>
<protein>
    <submittedName>
        <fullName evidence="2">Uncharacterized protein</fullName>
    </submittedName>
</protein>
<evidence type="ECO:0000313" key="3">
    <source>
        <dbReference type="EMBL" id="KAG0448076.1"/>
    </source>
</evidence>
<evidence type="ECO:0000313" key="4">
    <source>
        <dbReference type="Proteomes" id="UP000636800"/>
    </source>
</evidence>
<dbReference type="AlphaFoldDB" id="A0A835PCK0"/>
<dbReference type="Proteomes" id="UP000639772">
    <property type="component" value="Unassembled WGS sequence"/>
</dbReference>
<feature type="region of interest" description="Disordered" evidence="1">
    <location>
        <begin position="57"/>
        <end position="123"/>
    </location>
</feature>
<dbReference type="EMBL" id="JADCNM010000375">
    <property type="protein sequence ID" value="KAG0448002.1"/>
    <property type="molecule type" value="Genomic_DNA"/>
</dbReference>
<proteinExistence type="predicted"/>
<comment type="caution">
    <text evidence="2">The sequence shown here is derived from an EMBL/GenBank/DDBJ whole genome shotgun (WGS) entry which is preliminary data.</text>
</comment>
<dbReference type="Proteomes" id="UP000636800">
    <property type="component" value="Unassembled WGS sequence"/>
</dbReference>
<dbReference type="EMBL" id="JADCNL010000374">
    <property type="protein sequence ID" value="KAG0448076.1"/>
    <property type="molecule type" value="Genomic_DNA"/>
</dbReference>
<evidence type="ECO:0000256" key="1">
    <source>
        <dbReference type="SAM" id="MobiDB-lite"/>
    </source>
</evidence>
<reference evidence="4 5" key="1">
    <citation type="journal article" date="2020" name="Nat. Food">
        <title>A phased Vanilla planifolia genome enables genetic improvement of flavour and production.</title>
        <authorList>
            <person name="Hasing T."/>
            <person name="Tang H."/>
            <person name="Brym M."/>
            <person name="Khazi F."/>
            <person name="Huang T."/>
            <person name="Chambers A.H."/>
        </authorList>
    </citation>
    <scope>NUCLEOTIDE SEQUENCE [LARGE SCALE GENOMIC DNA]</scope>
    <source>
        <tissue evidence="2">Leaf</tissue>
    </source>
</reference>
<gene>
    <name evidence="3" type="ORF">HPP92_028023</name>
    <name evidence="2" type="ORF">HPP92_028052</name>
</gene>
<keyword evidence="4" id="KW-1185">Reference proteome</keyword>
<name>A0A835PCK0_VANPL</name>
<accession>A0A835PCK0</accession>
<feature type="compositionally biased region" description="Basic and acidic residues" evidence="1">
    <location>
        <begin position="99"/>
        <end position="116"/>
    </location>
</feature>
<evidence type="ECO:0000313" key="2">
    <source>
        <dbReference type="EMBL" id="KAG0448002.1"/>
    </source>
</evidence>
<evidence type="ECO:0000313" key="5">
    <source>
        <dbReference type="Proteomes" id="UP000639772"/>
    </source>
</evidence>